<dbReference type="Proteomes" id="UP001604336">
    <property type="component" value="Unassembled WGS sequence"/>
</dbReference>
<reference evidence="2" key="1">
    <citation type="submission" date="2024-07" db="EMBL/GenBank/DDBJ databases">
        <title>Two chromosome-level genome assemblies of Korean endemic species Abeliophyllum distichum and Forsythia ovata (Oleaceae).</title>
        <authorList>
            <person name="Jang H."/>
        </authorList>
    </citation>
    <scope>NUCLEOTIDE SEQUENCE [LARGE SCALE GENOMIC DNA]</scope>
</reference>
<protein>
    <submittedName>
        <fullName evidence="1">Retrotrans gag domain-containing protein</fullName>
    </submittedName>
</protein>
<keyword evidence="2" id="KW-1185">Reference proteome</keyword>
<evidence type="ECO:0000313" key="2">
    <source>
        <dbReference type="Proteomes" id="UP001604336"/>
    </source>
</evidence>
<name>A0ABD1V4I7_9LAMI</name>
<sequence length="152" mass="16940">MKLGIDSRNCSENVQIMALKKGNRLNIFILGYFLSLNQQWTTLQTGSIANKNINEAWDLYELIANTQTMFSSDRTTPRKVAGIHEIDGLSATNAQLATLTKQVELLVRTQRQGVNAIQETIMCENCGANHSTSDCMLLASPEHVNFVQNNTH</sequence>
<organism evidence="1 2">
    <name type="scientific">Abeliophyllum distichum</name>
    <dbReference type="NCBI Taxonomy" id="126358"/>
    <lineage>
        <taxon>Eukaryota</taxon>
        <taxon>Viridiplantae</taxon>
        <taxon>Streptophyta</taxon>
        <taxon>Embryophyta</taxon>
        <taxon>Tracheophyta</taxon>
        <taxon>Spermatophyta</taxon>
        <taxon>Magnoliopsida</taxon>
        <taxon>eudicotyledons</taxon>
        <taxon>Gunneridae</taxon>
        <taxon>Pentapetalae</taxon>
        <taxon>asterids</taxon>
        <taxon>lamiids</taxon>
        <taxon>Lamiales</taxon>
        <taxon>Oleaceae</taxon>
        <taxon>Forsythieae</taxon>
        <taxon>Abeliophyllum</taxon>
    </lineage>
</organism>
<proteinExistence type="predicted"/>
<gene>
    <name evidence="1" type="ORF">Adt_05592</name>
</gene>
<dbReference type="EMBL" id="JBFOLK010000002">
    <property type="protein sequence ID" value="KAL2532241.1"/>
    <property type="molecule type" value="Genomic_DNA"/>
</dbReference>
<comment type="caution">
    <text evidence="1">The sequence shown here is derived from an EMBL/GenBank/DDBJ whole genome shotgun (WGS) entry which is preliminary data.</text>
</comment>
<dbReference type="AlphaFoldDB" id="A0ABD1V4I7"/>
<evidence type="ECO:0000313" key="1">
    <source>
        <dbReference type="EMBL" id="KAL2532241.1"/>
    </source>
</evidence>
<accession>A0ABD1V4I7</accession>